<gene>
    <name evidence="2" type="ORF">B5P46_01605</name>
</gene>
<accession>A0A4Q1UFF5</accession>
<dbReference type="InterPro" id="IPR005025">
    <property type="entry name" value="FMN_Rdtase-like_dom"/>
</dbReference>
<dbReference type="InterPro" id="IPR050712">
    <property type="entry name" value="NAD(P)H-dep_reductase"/>
</dbReference>
<feature type="domain" description="NADPH-dependent FMN reductase-like" evidence="1">
    <location>
        <begin position="15"/>
        <end position="154"/>
    </location>
</feature>
<dbReference type="PANTHER" id="PTHR30543:SF31">
    <property type="entry name" value="NADPH-DEPENDENT AZOREDUCTASE AZR"/>
    <property type="match status" value="1"/>
</dbReference>
<dbReference type="GO" id="GO:0016491">
    <property type="term" value="F:oxidoreductase activity"/>
    <property type="evidence" value="ECO:0007669"/>
    <property type="project" value="InterPro"/>
</dbReference>
<dbReference type="PANTHER" id="PTHR30543">
    <property type="entry name" value="CHROMATE REDUCTASE"/>
    <property type="match status" value="1"/>
</dbReference>
<organism evidence="2 3">
    <name type="scientific">Rhizobium leguminosarum</name>
    <dbReference type="NCBI Taxonomy" id="384"/>
    <lineage>
        <taxon>Bacteria</taxon>
        <taxon>Pseudomonadati</taxon>
        <taxon>Pseudomonadota</taxon>
        <taxon>Alphaproteobacteria</taxon>
        <taxon>Hyphomicrobiales</taxon>
        <taxon>Rhizobiaceae</taxon>
        <taxon>Rhizobium/Agrobacterium group</taxon>
        <taxon>Rhizobium</taxon>
    </lineage>
</organism>
<dbReference type="EMBL" id="MZMU01000002">
    <property type="protein sequence ID" value="RXT29795.1"/>
    <property type="molecule type" value="Genomic_DNA"/>
</dbReference>
<dbReference type="Gene3D" id="3.40.50.360">
    <property type="match status" value="1"/>
</dbReference>
<dbReference type="AlphaFoldDB" id="A0A4Q1UFF5"/>
<name>A0A4Q1UFF5_RHILE</name>
<reference evidence="2 3" key="1">
    <citation type="submission" date="2017-03" db="EMBL/GenBank/DDBJ databases">
        <authorList>
            <person name="Safronova V.I."/>
            <person name="Sazanova A.L."/>
            <person name="Chirak E.R."/>
        </authorList>
    </citation>
    <scope>NUCLEOTIDE SEQUENCE [LARGE SCALE GENOMIC DNA]</scope>
    <source>
        <strain evidence="2 3">Tri-43</strain>
    </source>
</reference>
<evidence type="ECO:0000313" key="2">
    <source>
        <dbReference type="EMBL" id="RXT29795.1"/>
    </source>
</evidence>
<dbReference type="Pfam" id="PF03358">
    <property type="entry name" value="FMN_red"/>
    <property type="match status" value="1"/>
</dbReference>
<comment type="caution">
    <text evidence="2">The sequence shown here is derived from an EMBL/GenBank/DDBJ whole genome shotgun (WGS) entry which is preliminary data.</text>
</comment>
<evidence type="ECO:0000259" key="1">
    <source>
        <dbReference type="Pfam" id="PF03358"/>
    </source>
</evidence>
<dbReference type="Proteomes" id="UP000290767">
    <property type="component" value="Unassembled WGS sequence"/>
</dbReference>
<protein>
    <recommendedName>
        <fullName evidence="1">NADPH-dependent FMN reductase-like domain-containing protein</fullName>
    </recommendedName>
</protein>
<evidence type="ECO:0000313" key="3">
    <source>
        <dbReference type="Proteomes" id="UP000290767"/>
    </source>
</evidence>
<dbReference type="GO" id="GO:0010181">
    <property type="term" value="F:FMN binding"/>
    <property type="evidence" value="ECO:0007669"/>
    <property type="project" value="TreeGrafter"/>
</dbReference>
<dbReference type="GO" id="GO:0005829">
    <property type="term" value="C:cytosol"/>
    <property type="evidence" value="ECO:0007669"/>
    <property type="project" value="TreeGrafter"/>
</dbReference>
<dbReference type="SUPFAM" id="SSF52218">
    <property type="entry name" value="Flavoproteins"/>
    <property type="match status" value="1"/>
</dbReference>
<dbReference type="InterPro" id="IPR029039">
    <property type="entry name" value="Flavoprotein-like_sf"/>
</dbReference>
<proteinExistence type="predicted"/>
<sequence>MPVRSAELARTVPLQIVIIAGSQRPGSQSRRLAEQIQGRSASRRPDVEARIVSLVDAKVPMWDPEFMSDSDLWRDSFGGIERKFRSASGFIFVVPEYGGMAPPILKNLFLLDRNHIFAHKPALIVAISEGLGGAYPIAELRMSSYKNTRICWIPHHVIVRRVSQFTAATDEAPKANLPQAWTRIDHACDVLFAYSTALQGMRSSANVDLSLFPNGM</sequence>